<evidence type="ECO:0000313" key="1">
    <source>
        <dbReference type="EMBL" id="MBB4901561.1"/>
    </source>
</evidence>
<reference evidence="1 2" key="1">
    <citation type="submission" date="2020-08" db="EMBL/GenBank/DDBJ databases">
        <title>Genomic Encyclopedia of Type Strains, Phase III (KMG-III): the genomes of soil and plant-associated and newly described type strains.</title>
        <authorList>
            <person name="Whitman W."/>
        </authorList>
    </citation>
    <scope>NUCLEOTIDE SEQUENCE [LARGE SCALE GENOMIC DNA]</scope>
    <source>
        <strain evidence="1 2">CECT 3273</strain>
    </source>
</reference>
<sequence length="422" mass="44705">MDGLEEELRRWEEVSRAGGPLEKHRSQVDAVLALLGVGVADARARLADGRGDDVPGRVLDLYHVWGFYRSRLMLRRVRSYRRYLDVADELAWECYHRVPDLPGSRPKEPPLTGFGRAASPRAHRRGSAYHDLLPRGGVHTREGREAAARLPFPVVDVPWYFGSHLPALLTVAHETAHHVDDDCGLGDEIRRRVAAAGLPPDRAVHWERWAGEAFADVCAAVLCGPAYAAVLAELLDAEREADERDFDGPHPPPAVRVRLAGAASRAAGHPAAREDPDADHETGAVAAALLEGGWSGLHGESLAGLLAPARPPGAADAAEGARRLLAGGPSRCSSATGVVAAAALAFQRDPAAYDRQGAGERAVAEVLRLRSAGSRAAGPPDAAAEAARRRAHTAAGGAVLAALDAATGPDDVIPPWADRFGD</sequence>
<accession>A0A7W7V940</accession>
<name>A0A7W7V940_9ACTN</name>
<protein>
    <submittedName>
        <fullName evidence="1">Uncharacterized protein</fullName>
    </submittedName>
</protein>
<dbReference type="RefSeq" id="WP_184826189.1">
    <property type="nucleotide sequence ID" value="NZ_BMTK01000021.1"/>
</dbReference>
<gene>
    <name evidence="1" type="ORF">FHS37_005649</name>
</gene>
<keyword evidence="2" id="KW-1185">Reference proteome</keyword>
<organism evidence="1 2">
    <name type="scientific">Streptomyces griseomycini</name>
    <dbReference type="NCBI Taxonomy" id="66895"/>
    <lineage>
        <taxon>Bacteria</taxon>
        <taxon>Bacillati</taxon>
        <taxon>Actinomycetota</taxon>
        <taxon>Actinomycetes</taxon>
        <taxon>Kitasatosporales</taxon>
        <taxon>Streptomycetaceae</taxon>
        <taxon>Streptomyces</taxon>
    </lineage>
</organism>
<comment type="caution">
    <text evidence="1">The sequence shown here is derived from an EMBL/GenBank/DDBJ whole genome shotgun (WGS) entry which is preliminary data.</text>
</comment>
<evidence type="ECO:0000313" key="2">
    <source>
        <dbReference type="Proteomes" id="UP000579523"/>
    </source>
</evidence>
<proteinExistence type="predicted"/>
<dbReference type="EMBL" id="JACHJI010000011">
    <property type="protein sequence ID" value="MBB4901561.1"/>
    <property type="molecule type" value="Genomic_DNA"/>
</dbReference>
<dbReference type="AlphaFoldDB" id="A0A7W7V940"/>
<dbReference type="Proteomes" id="UP000579523">
    <property type="component" value="Unassembled WGS sequence"/>
</dbReference>